<dbReference type="NCBIfam" id="TIGR02246">
    <property type="entry name" value="SgcJ/EcaC family oxidoreductase"/>
    <property type="match status" value="1"/>
</dbReference>
<dbReference type="Gene3D" id="3.10.450.50">
    <property type="match status" value="1"/>
</dbReference>
<sequence>MFESAEAVARAFFARWNDGDADGLAVLFAKDADFVNVVGLWWRGRAAIRRAHAYGFRHIFHASRIEITELSVRSLGPGVYMVHTVSTLDGQIAQAVPTNQIDQTGPDGEPAARRVAVMSMLIRRRAAGFEIVSCHVTDRVEGADTYIRTGAGLAPVRYRP</sequence>
<dbReference type="Proteomes" id="UP000271227">
    <property type="component" value="Unassembled WGS sequence"/>
</dbReference>
<dbReference type="InterPro" id="IPR037401">
    <property type="entry name" value="SnoaL-like"/>
</dbReference>
<evidence type="ECO:0000313" key="3">
    <source>
        <dbReference type="Proteomes" id="UP000271227"/>
    </source>
</evidence>
<dbReference type="InParanoid" id="A0A3M0CHU6"/>
<dbReference type="InterPro" id="IPR032710">
    <property type="entry name" value="NTF2-like_dom_sf"/>
</dbReference>
<dbReference type="Pfam" id="PF12680">
    <property type="entry name" value="SnoaL_2"/>
    <property type="match status" value="1"/>
</dbReference>
<dbReference type="EMBL" id="REFR01000011">
    <property type="protein sequence ID" value="RMB08080.1"/>
    <property type="molecule type" value="Genomic_DNA"/>
</dbReference>
<evidence type="ECO:0000313" key="2">
    <source>
        <dbReference type="EMBL" id="RMB08080.1"/>
    </source>
</evidence>
<feature type="domain" description="SnoaL-like" evidence="1">
    <location>
        <begin position="9"/>
        <end position="104"/>
    </location>
</feature>
<dbReference type="InterPro" id="IPR011944">
    <property type="entry name" value="Steroid_delta5-4_isomerase"/>
</dbReference>
<dbReference type="AlphaFoldDB" id="A0A3M0CHU6"/>
<comment type="caution">
    <text evidence="2">The sequence shown here is derived from an EMBL/GenBank/DDBJ whole genome shotgun (WGS) entry which is preliminary data.</text>
</comment>
<reference evidence="2 3" key="1">
    <citation type="submission" date="2018-10" db="EMBL/GenBank/DDBJ databases">
        <title>Genomic Encyclopedia of Archaeal and Bacterial Type Strains, Phase II (KMG-II): from individual species to whole genera.</title>
        <authorList>
            <person name="Goeker M."/>
        </authorList>
    </citation>
    <scope>NUCLEOTIDE SEQUENCE [LARGE SCALE GENOMIC DNA]</scope>
    <source>
        <strain evidence="2 3">DSM 25217</strain>
    </source>
</reference>
<dbReference type="SUPFAM" id="SSF54427">
    <property type="entry name" value="NTF2-like"/>
    <property type="match status" value="1"/>
</dbReference>
<name>A0A3M0CHU6_9PROT</name>
<proteinExistence type="predicted"/>
<evidence type="ECO:0000259" key="1">
    <source>
        <dbReference type="Pfam" id="PF12680"/>
    </source>
</evidence>
<gene>
    <name evidence="2" type="ORF">BXY39_2176</name>
</gene>
<organism evidence="2 3">
    <name type="scientific">Eilatimonas milleporae</name>
    <dbReference type="NCBI Taxonomy" id="911205"/>
    <lineage>
        <taxon>Bacteria</taxon>
        <taxon>Pseudomonadati</taxon>
        <taxon>Pseudomonadota</taxon>
        <taxon>Alphaproteobacteria</taxon>
        <taxon>Kordiimonadales</taxon>
        <taxon>Kordiimonadaceae</taxon>
        <taxon>Eilatimonas</taxon>
    </lineage>
</organism>
<protein>
    <submittedName>
        <fullName evidence="2">Uncharacterized protein (TIGR02246 family)</fullName>
    </submittedName>
</protein>
<accession>A0A3M0CHU6</accession>
<keyword evidence="3" id="KW-1185">Reference proteome</keyword>